<comment type="caution">
    <text evidence="4">The sequence shown here is derived from an EMBL/GenBank/DDBJ whole genome shotgun (WGS) entry which is preliminary data.</text>
</comment>
<feature type="domain" description="Type IV secretion system coupling protein TraD DNA-binding" evidence="2">
    <location>
        <begin position="151"/>
        <end position="274"/>
    </location>
</feature>
<reference evidence="5" key="1">
    <citation type="submission" date="2015-06" db="EMBL/GenBank/DDBJ databases">
        <authorList>
            <person name="Radhakrishnan Rajesh"/>
            <person name="Underwood Anthony"/>
            <person name="Al-Shahib Ali"/>
        </authorList>
    </citation>
    <scope>NUCLEOTIDE SEQUENCE [LARGE SCALE GENOMIC DNA]</scope>
    <source>
        <strain evidence="5">P19_London_7_VIM_2_05_10</strain>
    </source>
</reference>
<accession>A0A9P1W167</accession>
<evidence type="ECO:0000259" key="3">
    <source>
        <dbReference type="Pfam" id="PF12696"/>
    </source>
</evidence>
<feature type="region of interest" description="Disordered" evidence="1">
    <location>
        <begin position="688"/>
        <end position="720"/>
    </location>
</feature>
<evidence type="ECO:0000313" key="4">
    <source>
        <dbReference type="EMBL" id="CRP80367.1"/>
    </source>
</evidence>
<dbReference type="RefSeq" id="WP_023980413.1">
    <property type="nucleotide sequence ID" value="NZ_CAADLS010000019.1"/>
</dbReference>
<dbReference type="GO" id="GO:0003677">
    <property type="term" value="F:DNA binding"/>
    <property type="evidence" value="ECO:0007669"/>
    <property type="project" value="UniProtKB-KW"/>
</dbReference>
<dbReference type="CDD" id="cd01127">
    <property type="entry name" value="TrwB_TraG_TraD_VirD4"/>
    <property type="match status" value="1"/>
</dbReference>
<dbReference type="PANTHER" id="PTHR30121">
    <property type="entry name" value="UNCHARACTERIZED PROTEIN YJGR-RELATED"/>
    <property type="match status" value="1"/>
</dbReference>
<sequence length="903" mass="97842">MAARVHNRHSDAALEVDASRYFRANHTHYDRMVYGIQDYAPYVALTSGILSLAAPGLTEVCAASFLASAGAYMATQRKHGWPLCVPCTESNATPIHKAAWKLSGNGKLFASIGLRALIKDPRDVPGDGVVYLGSDMDNGGAQLWTSLDYLVRHLLLIGSTGSGKTQVILGMIMQLMSQGSGAIFIDGKADVTTWFYLYTLARHFGLERQLLVINYLTAGGAGTKRSNTTNIFEVATADSLMEMVSSMMGEAGGNDGMWRGRADALFGIIIRAGCEDRDLRGDTIVPDNLREMMGLNLILEMPNNMKYSERVRREAQLFLNDLPGYSAFIKATTPQAKEQSMGRMSEQLGFLQMQFTRILGLLSGTYGYITGTDISEIDWIDVINQRRTLYVMLPALEKSPESLKQLGRMVVSSIRNAVLPIVGGGKLTGSKRLLVDSRPIGKSIPYGMFFDEYGSYCVDGFGDVVAQIRSMGVFACFAGQDWASFKKGSEVEADRVNANTNMKIFLKTFDVNTTDLLIKTAGKRLMSVAGQWSSRPSGAAPGIDTKFQSVESLSVQEQEKAKIEILAAQPAGMAHIYFSGKLWTKVKMYYPNIKQAAQSQVNSFVRMRTPKGISGVMEDAEKKLSYQRMVAEWTGKLNDRPDFDAAAEKEIIPGFCRWNAALEQAQKVRGFELIGWLSNSIMSFEKDRGGQAKQAAGTATSGGGASHANTPQPDAPAVAVQEQGGSLGRLKSIMQAEAPVTAPPASVTSIDDDFLPPPSVGQDAGPEIAGRTIANPKSAGEADSPIVIRFTETSDEAVLDMGLDADVEAGVARTATSSYLIQRGKELSRRGADDTWQSSAGELRASANTMVEQSIPIEQSEYPKQPVPASQRAGQLRQALEQLRSQLLNTGSDNLDGADGQKT</sequence>
<dbReference type="InterPro" id="IPR027417">
    <property type="entry name" value="P-loop_NTPase"/>
</dbReference>
<organism evidence="4 5">
    <name type="scientific">Pseudomonas aeruginosa</name>
    <dbReference type="NCBI Taxonomy" id="287"/>
    <lineage>
        <taxon>Bacteria</taxon>
        <taxon>Pseudomonadati</taxon>
        <taxon>Pseudomonadota</taxon>
        <taxon>Gammaproteobacteria</taxon>
        <taxon>Pseudomonadales</taxon>
        <taxon>Pseudomonadaceae</taxon>
        <taxon>Pseudomonas</taxon>
    </lineage>
</organism>
<dbReference type="InterPro" id="IPR051162">
    <property type="entry name" value="T4SS_component"/>
</dbReference>
<dbReference type="SUPFAM" id="SSF52540">
    <property type="entry name" value="P-loop containing nucleoside triphosphate hydrolases"/>
    <property type="match status" value="1"/>
</dbReference>
<dbReference type="InterPro" id="IPR032689">
    <property type="entry name" value="TraG-D_C"/>
</dbReference>
<dbReference type="EMBL" id="CVVU01000245">
    <property type="protein sequence ID" value="CRP80367.1"/>
    <property type="molecule type" value="Genomic_DNA"/>
</dbReference>
<gene>
    <name evidence="4" type="ORF">PAERUG_P19_London_7_VIM_2_05_10_05600</name>
</gene>
<name>A0A9P1W167_PSEAI</name>
<evidence type="ECO:0000256" key="1">
    <source>
        <dbReference type="SAM" id="MobiDB-lite"/>
    </source>
</evidence>
<dbReference type="Proteomes" id="UP000045039">
    <property type="component" value="Unassembled WGS sequence"/>
</dbReference>
<feature type="domain" description="TraD/TraG TraM recognition site" evidence="3">
    <location>
        <begin position="447"/>
        <end position="555"/>
    </location>
</feature>
<evidence type="ECO:0000259" key="2">
    <source>
        <dbReference type="Pfam" id="PF10412"/>
    </source>
</evidence>
<dbReference type="InterPro" id="IPR019476">
    <property type="entry name" value="T4SS_TraD_DNA-bd"/>
</dbReference>
<dbReference type="Gene3D" id="3.40.50.300">
    <property type="entry name" value="P-loop containing nucleotide triphosphate hydrolases"/>
    <property type="match status" value="2"/>
</dbReference>
<protein>
    <submittedName>
        <fullName evidence="4">Type IV secretion-system coupling protein DNA-binding domain protein</fullName>
    </submittedName>
</protein>
<keyword evidence="4" id="KW-0238">DNA-binding</keyword>
<dbReference type="AlphaFoldDB" id="A0A9P1W167"/>
<dbReference type="PANTHER" id="PTHR30121:SF6">
    <property type="entry name" value="SLR6007 PROTEIN"/>
    <property type="match status" value="1"/>
</dbReference>
<dbReference type="Pfam" id="PF12696">
    <property type="entry name" value="TraG-D_C"/>
    <property type="match status" value="1"/>
</dbReference>
<dbReference type="Pfam" id="PF10412">
    <property type="entry name" value="TrwB_AAD_bind"/>
    <property type="match status" value="1"/>
</dbReference>
<proteinExistence type="predicted"/>
<evidence type="ECO:0000313" key="5">
    <source>
        <dbReference type="Proteomes" id="UP000045039"/>
    </source>
</evidence>